<feature type="compositionally biased region" description="Acidic residues" evidence="1">
    <location>
        <begin position="114"/>
        <end position="149"/>
    </location>
</feature>
<gene>
    <name evidence="3" type="ORF">SAMN06264855_11546</name>
</gene>
<dbReference type="InterPro" id="IPR025491">
    <property type="entry name" value="DUF4382"/>
</dbReference>
<evidence type="ECO:0000313" key="4">
    <source>
        <dbReference type="Proteomes" id="UP000198397"/>
    </source>
</evidence>
<dbReference type="PROSITE" id="PS51257">
    <property type="entry name" value="PROKAR_LIPOPROTEIN"/>
    <property type="match status" value="1"/>
</dbReference>
<feature type="compositionally biased region" description="Low complexity" evidence="1">
    <location>
        <begin position="98"/>
        <end position="113"/>
    </location>
</feature>
<feature type="compositionally biased region" description="Basic and acidic residues" evidence="1">
    <location>
        <begin position="296"/>
        <end position="305"/>
    </location>
</feature>
<feature type="region of interest" description="Disordered" evidence="1">
    <location>
        <begin position="244"/>
        <end position="305"/>
    </location>
</feature>
<dbReference type="AlphaFoldDB" id="A0A238XA29"/>
<protein>
    <submittedName>
        <fullName evidence="3">TAT (Twin-arginine translocation) pathway signal sequence</fullName>
    </submittedName>
</protein>
<dbReference type="EMBL" id="FZNQ01000015">
    <property type="protein sequence ID" value="SNR55895.1"/>
    <property type="molecule type" value="Genomic_DNA"/>
</dbReference>
<feature type="compositionally biased region" description="Acidic residues" evidence="1">
    <location>
        <begin position="34"/>
        <end position="47"/>
    </location>
</feature>
<sequence>MVERRTFIKGVGGAAAGTAIAGCLDDSGTAPTDDGADGSGEDTDGEVTETRYGTLSTSVTDQPNDIGDFESLVVTIDGVWIKPAGGSNDNDTDEEENGNGADAAADDSGNATSTDDDGNENDEDGDENDDDGDENDDDGNENEGEDVDEGEGRYYIEFDEPQQADLVELQGDNTQLIDETEVEVGEYQFLQLDVSDTDGILEADGEEADVNTPGNAPLQFQQAFEIREDERTRFIADFAPHRQGHGGYLIRPVASGTQVRYGDEEYEPEDDAADTSDDGDDGGADNASTGNGSQSDDDHPGQGNN</sequence>
<name>A0A238XA29_HALVU</name>
<evidence type="ECO:0000313" key="3">
    <source>
        <dbReference type="EMBL" id="SNR55895.1"/>
    </source>
</evidence>
<dbReference type="OrthoDB" id="187789at2157"/>
<dbReference type="InterPro" id="IPR006311">
    <property type="entry name" value="TAT_signal"/>
</dbReference>
<feature type="region of interest" description="Disordered" evidence="1">
    <location>
        <begin position="21"/>
        <end position="66"/>
    </location>
</feature>
<evidence type="ECO:0000256" key="1">
    <source>
        <dbReference type="SAM" id="MobiDB-lite"/>
    </source>
</evidence>
<dbReference type="Proteomes" id="UP000198397">
    <property type="component" value="Unassembled WGS sequence"/>
</dbReference>
<feature type="compositionally biased region" description="Polar residues" evidence="1">
    <location>
        <begin position="51"/>
        <end position="63"/>
    </location>
</feature>
<evidence type="ECO:0000259" key="2">
    <source>
        <dbReference type="Pfam" id="PF14321"/>
    </source>
</evidence>
<organism evidence="3 4">
    <name type="scientific">Halorubrum vacuolatum</name>
    <name type="common">Natronobacterium vacuolatum</name>
    <dbReference type="NCBI Taxonomy" id="63740"/>
    <lineage>
        <taxon>Archaea</taxon>
        <taxon>Methanobacteriati</taxon>
        <taxon>Methanobacteriota</taxon>
        <taxon>Stenosarchaea group</taxon>
        <taxon>Halobacteria</taxon>
        <taxon>Halobacteriales</taxon>
        <taxon>Haloferacaceae</taxon>
        <taxon>Halorubrum</taxon>
    </lineage>
</organism>
<dbReference type="RefSeq" id="WP_089385447.1">
    <property type="nucleotide sequence ID" value="NZ_FZNQ01000015.1"/>
</dbReference>
<keyword evidence="4" id="KW-1185">Reference proteome</keyword>
<reference evidence="3 4" key="1">
    <citation type="submission" date="2017-06" db="EMBL/GenBank/DDBJ databases">
        <authorList>
            <person name="Kim H.J."/>
            <person name="Triplett B.A."/>
        </authorList>
    </citation>
    <scope>NUCLEOTIDE SEQUENCE [LARGE SCALE GENOMIC DNA]</scope>
    <source>
        <strain evidence="3 4">DSM 8800</strain>
    </source>
</reference>
<proteinExistence type="predicted"/>
<feature type="region of interest" description="Disordered" evidence="1">
    <location>
        <begin position="81"/>
        <end position="153"/>
    </location>
</feature>
<dbReference type="PROSITE" id="PS51318">
    <property type="entry name" value="TAT"/>
    <property type="match status" value="1"/>
</dbReference>
<accession>A0A238XA29</accession>
<feature type="domain" description="DUF4382" evidence="2">
    <location>
        <begin position="53"/>
        <end position="252"/>
    </location>
</feature>
<dbReference type="Pfam" id="PF14321">
    <property type="entry name" value="DUF4382"/>
    <property type="match status" value="1"/>
</dbReference>
<feature type="compositionally biased region" description="Acidic residues" evidence="1">
    <location>
        <begin position="264"/>
        <end position="283"/>
    </location>
</feature>